<protein>
    <submittedName>
        <fullName evidence="2">Uncharacterized protein</fullName>
    </submittedName>
</protein>
<evidence type="ECO:0000313" key="2">
    <source>
        <dbReference type="WBParaSite" id="Minc3s00958g19290"/>
    </source>
</evidence>
<proteinExistence type="predicted"/>
<dbReference type="Proteomes" id="UP000887563">
    <property type="component" value="Unplaced"/>
</dbReference>
<reference evidence="2" key="1">
    <citation type="submission" date="2022-11" db="UniProtKB">
        <authorList>
            <consortium name="WormBaseParasite"/>
        </authorList>
    </citation>
    <scope>IDENTIFICATION</scope>
</reference>
<sequence>MLNYWNALNHLKCVEFCVFPFIRVGHSTTALINTTLIEEKRKTNLKYIFRARELCELMPEKNNKEGKWKNQSYWKDIFVHQIILK</sequence>
<dbReference type="WBParaSite" id="Minc3s00958g19290">
    <property type="protein sequence ID" value="Minc3s00958g19290"/>
    <property type="gene ID" value="Minc3s00958g19290"/>
</dbReference>
<accession>A0A914M3K3</accession>
<evidence type="ECO:0000313" key="1">
    <source>
        <dbReference type="Proteomes" id="UP000887563"/>
    </source>
</evidence>
<dbReference type="AlphaFoldDB" id="A0A914M3K3"/>
<organism evidence="1 2">
    <name type="scientific">Meloidogyne incognita</name>
    <name type="common">Southern root-knot nematode worm</name>
    <name type="synonym">Oxyuris incognita</name>
    <dbReference type="NCBI Taxonomy" id="6306"/>
    <lineage>
        <taxon>Eukaryota</taxon>
        <taxon>Metazoa</taxon>
        <taxon>Ecdysozoa</taxon>
        <taxon>Nematoda</taxon>
        <taxon>Chromadorea</taxon>
        <taxon>Rhabditida</taxon>
        <taxon>Tylenchina</taxon>
        <taxon>Tylenchomorpha</taxon>
        <taxon>Tylenchoidea</taxon>
        <taxon>Meloidogynidae</taxon>
        <taxon>Meloidogyninae</taxon>
        <taxon>Meloidogyne</taxon>
        <taxon>Meloidogyne incognita group</taxon>
    </lineage>
</organism>
<keyword evidence="1" id="KW-1185">Reference proteome</keyword>
<name>A0A914M3K3_MELIC</name>